<proteinExistence type="predicted"/>
<organism evidence="1 2">
    <name type="scientific">Trichinella britovi</name>
    <name type="common">Parasitic roundworm</name>
    <dbReference type="NCBI Taxonomy" id="45882"/>
    <lineage>
        <taxon>Eukaryota</taxon>
        <taxon>Metazoa</taxon>
        <taxon>Ecdysozoa</taxon>
        <taxon>Nematoda</taxon>
        <taxon>Enoplea</taxon>
        <taxon>Dorylaimia</taxon>
        <taxon>Trichinellida</taxon>
        <taxon>Trichinellidae</taxon>
        <taxon>Trichinella</taxon>
    </lineage>
</organism>
<reference evidence="1 2" key="1">
    <citation type="submission" date="2015-01" db="EMBL/GenBank/DDBJ databases">
        <title>Evolution of Trichinella species and genotypes.</title>
        <authorList>
            <person name="Korhonen P.K."/>
            <person name="Edoardo P."/>
            <person name="Giuseppe L.R."/>
            <person name="Gasser R.B."/>
        </authorList>
    </citation>
    <scope>NUCLEOTIDE SEQUENCE [LARGE SCALE GENOMIC DNA]</scope>
    <source>
        <strain evidence="1">ISS120</strain>
    </source>
</reference>
<evidence type="ECO:0000313" key="2">
    <source>
        <dbReference type="Proteomes" id="UP000054653"/>
    </source>
</evidence>
<dbReference type="Proteomes" id="UP000054653">
    <property type="component" value="Unassembled WGS sequence"/>
</dbReference>
<name>A0A0V1AL44_TRIBR</name>
<sequence length="117" mass="13519">MGFTLSTNFLNLCFMTLLRPRSPSDIEVVSTYCRNRPAIFSRVSSVQFVAVHTGVVITVVVILNSQKREIFCDHECQSYVVLIIDVQLIPKPLWIWLKQQPLNRAKIEWRIPVSYPV</sequence>
<dbReference type="EMBL" id="JYDI01002426">
    <property type="protein sequence ID" value="KRY25290.1"/>
    <property type="molecule type" value="Genomic_DNA"/>
</dbReference>
<protein>
    <submittedName>
        <fullName evidence="1">Uncharacterized protein</fullName>
    </submittedName>
</protein>
<gene>
    <name evidence="1" type="ORF">T03_3766</name>
</gene>
<comment type="caution">
    <text evidence="1">The sequence shown here is derived from an EMBL/GenBank/DDBJ whole genome shotgun (WGS) entry which is preliminary data.</text>
</comment>
<keyword evidence="2" id="KW-1185">Reference proteome</keyword>
<evidence type="ECO:0000313" key="1">
    <source>
        <dbReference type="EMBL" id="KRY25290.1"/>
    </source>
</evidence>
<accession>A0A0V1AL44</accession>
<dbReference type="AlphaFoldDB" id="A0A0V1AL44"/>